<name>A0ACC2AET5_DIPCM</name>
<dbReference type="EMBL" id="CM055113">
    <property type="protein sequence ID" value="KAJ7516073.1"/>
    <property type="molecule type" value="Genomic_DNA"/>
</dbReference>
<organism evidence="1 2">
    <name type="scientific">Diphasiastrum complanatum</name>
    <name type="common">Issler's clubmoss</name>
    <name type="synonym">Lycopodium complanatum</name>
    <dbReference type="NCBI Taxonomy" id="34168"/>
    <lineage>
        <taxon>Eukaryota</taxon>
        <taxon>Viridiplantae</taxon>
        <taxon>Streptophyta</taxon>
        <taxon>Embryophyta</taxon>
        <taxon>Tracheophyta</taxon>
        <taxon>Lycopodiopsida</taxon>
        <taxon>Lycopodiales</taxon>
        <taxon>Lycopodiaceae</taxon>
        <taxon>Lycopodioideae</taxon>
        <taxon>Diphasiastrum</taxon>
    </lineage>
</organism>
<dbReference type="Proteomes" id="UP001162992">
    <property type="component" value="Chromosome 22"/>
</dbReference>
<keyword evidence="2" id="KW-1185">Reference proteome</keyword>
<sequence>MVADSSSAAVRALHINYAENEDRLQKNQHGSLAKLVQCTSGACNMLFATLFLFLFVGAAVAMASFSESSLLHRDSGHLSQLKPRDDKEDKMIKPSLQKGKPGL</sequence>
<evidence type="ECO:0000313" key="2">
    <source>
        <dbReference type="Proteomes" id="UP001162992"/>
    </source>
</evidence>
<proteinExistence type="predicted"/>
<evidence type="ECO:0000313" key="1">
    <source>
        <dbReference type="EMBL" id="KAJ7516073.1"/>
    </source>
</evidence>
<reference evidence="2" key="1">
    <citation type="journal article" date="2024" name="Proc. Natl. Acad. Sci. U.S.A.">
        <title>Extraordinary preservation of gene collinearity over three hundred million years revealed in homosporous lycophytes.</title>
        <authorList>
            <person name="Li C."/>
            <person name="Wickell D."/>
            <person name="Kuo L.Y."/>
            <person name="Chen X."/>
            <person name="Nie B."/>
            <person name="Liao X."/>
            <person name="Peng D."/>
            <person name="Ji J."/>
            <person name="Jenkins J."/>
            <person name="Williams M."/>
            <person name="Shu S."/>
            <person name="Plott C."/>
            <person name="Barry K."/>
            <person name="Rajasekar S."/>
            <person name="Grimwood J."/>
            <person name="Han X."/>
            <person name="Sun S."/>
            <person name="Hou Z."/>
            <person name="He W."/>
            <person name="Dai G."/>
            <person name="Sun C."/>
            <person name="Schmutz J."/>
            <person name="Leebens-Mack J.H."/>
            <person name="Li F.W."/>
            <person name="Wang L."/>
        </authorList>
    </citation>
    <scope>NUCLEOTIDE SEQUENCE [LARGE SCALE GENOMIC DNA]</scope>
    <source>
        <strain evidence="2">cv. PW_Plant_1</strain>
    </source>
</reference>
<comment type="caution">
    <text evidence="1">The sequence shown here is derived from an EMBL/GenBank/DDBJ whole genome shotgun (WGS) entry which is preliminary data.</text>
</comment>
<accession>A0ACC2AET5</accession>
<gene>
    <name evidence="1" type="ORF">O6H91_22G041800</name>
</gene>
<protein>
    <submittedName>
        <fullName evidence="1">Uncharacterized protein</fullName>
    </submittedName>
</protein>